<sequence>MTKVQIHIHITEHAYDRAKERLGWDRKATNRTVMKAYVAGLQHKRLAPKLKRYVDGLFMQKELCNNIRIYGQVVFLFTDNRLITLYQLPNELKPLLKK</sequence>
<accession>A0A4Q1CDC5</accession>
<name>A0A4Q1CDC5_9BACT</name>
<protein>
    <recommendedName>
        <fullName evidence="3">DUF4258 domain-containing protein</fullName>
    </recommendedName>
</protein>
<gene>
    <name evidence="1" type="ORF">ESA94_20315</name>
</gene>
<comment type="caution">
    <text evidence="1">The sequence shown here is derived from an EMBL/GenBank/DDBJ whole genome shotgun (WGS) entry which is preliminary data.</text>
</comment>
<dbReference type="RefSeq" id="WP_129132797.1">
    <property type="nucleotide sequence ID" value="NZ_SDHW01000009.1"/>
</dbReference>
<reference evidence="1 2" key="1">
    <citation type="submission" date="2019-01" db="EMBL/GenBank/DDBJ databases">
        <title>Lacibacter sp. strain TTM-7.</title>
        <authorList>
            <person name="Chen W.-M."/>
        </authorList>
    </citation>
    <scope>NUCLEOTIDE SEQUENCE [LARGE SCALE GENOMIC DNA]</scope>
    <source>
        <strain evidence="1 2">TTM-7</strain>
    </source>
</reference>
<organism evidence="1 2">
    <name type="scientific">Lacibacter luteus</name>
    <dbReference type="NCBI Taxonomy" id="2508719"/>
    <lineage>
        <taxon>Bacteria</taxon>
        <taxon>Pseudomonadati</taxon>
        <taxon>Bacteroidota</taxon>
        <taxon>Chitinophagia</taxon>
        <taxon>Chitinophagales</taxon>
        <taxon>Chitinophagaceae</taxon>
        <taxon>Lacibacter</taxon>
    </lineage>
</organism>
<dbReference type="Proteomes" id="UP000290204">
    <property type="component" value="Unassembled WGS sequence"/>
</dbReference>
<evidence type="ECO:0008006" key="3">
    <source>
        <dbReference type="Google" id="ProtNLM"/>
    </source>
</evidence>
<evidence type="ECO:0000313" key="1">
    <source>
        <dbReference type="EMBL" id="RXK57545.1"/>
    </source>
</evidence>
<dbReference type="OrthoDB" id="2062246at2"/>
<keyword evidence="2" id="KW-1185">Reference proteome</keyword>
<dbReference type="AlphaFoldDB" id="A0A4Q1CDC5"/>
<evidence type="ECO:0000313" key="2">
    <source>
        <dbReference type="Proteomes" id="UP000290204"/>
    </source>
</evidence>
<proteinExistence type="predicted"/>
<dbReference type="EMBL" id="SDHW01000009">
    <property type="protein sequence ID" value="RXK57545.1"/>
    <property type="molecule type" value="Genomic_DNA"/>
</dbReference>